<reference evidence="1" key="1">
    <citation type="journal article" date="2023" name="G3 (Bethesda)">
        <title>Whole genome assembly and annotation of the endangered Caribbean coral Acropora cervicornis.</title>
        <authorList>
            <person name="Selwyn J.D."/>
            <person name="Vollmer S.V."/>
        </authorList>
    </citation>
    <scope>NUCLEOTIDE SEQUENCE</scope>
    <source>
        <strain evidence="1">K2</strain>
    </source>
</reference>
<organism evidence="1 2">
    <name type="scientific">Acropora cervicornis</name>
    <name type="common">Staghorn coral</name>
    <dbReference type="NCBI Taxonomy" id="6130"/>
    <lineage>
        <taxon>Eukaryota</taxon>
        <taxon>Metazoa</taxon>
        <taxon>Cnidaria</taxon>
        <taxon>Anthozoa</taxon>
        <taxon>Hexacorallia</taxon>
        <taxon>Scleractinia</taxon>
        <taxon>Astrocoeniina</taxon>
        <taxon>Acroporidae</taxon>
        <taxon>Acropora</taxon>
    </lineage>
</organism>
<feature type="non-terminal residue" evidence="1">
    <location>
        <position position="69"/>
    </location>
</feature>
<sequence>METSVVTCEMFKSYVHNQTTLFGSEENNTVCLKIVMQRSLGTDILQSPKSTGSPKNAFSTYPFKMMPHK</sequence>
<dbReference type="EMBL" id="JARQWQ010000044">
    <property type="protein sequence ID" value="KAK2558453.1"/>
    <property type="molecule type" value="Genomic_DNA"/>
</dbReference>
<gene>
    <name evidence="1" type="ORF">P5673_019164</name>
</gene>
<keyword evidence="2" id="KW-1185">Reference proteome</keyword>
<evidence type="ECO:0000313" key="2">
    <source>
        <dbReference type="Proteomes" id="UP001249851"/>
    </source>
</evidence>
<comment type="caution">
    <text evidence="1">The sequence shown here is derived from an EMBL/GenBank/DDBJ whole genome shotgun (WGS) entry which is preliminary data.</text>
</comment>
<evidence type="ECO:0000313" key="1">
    <source>
        <dbReference type="EMBL" id="KAK2558453.1"/>
    </source>
</evidence>
<protein>
    <submittedName>
        <fullName evidence="1">Uncharacterized protein</fullName>
    </submittedName>
</protein>
<accession>A0AAD9V251</accession>
<name>A0AAD9V251_ACRCE</name>
<proteinExistence type="predicted"/>
<reference evidence="1" key="2">
    <citation type="journal article" date="2023" name="Science">
        <title>Genomic signatures of disease resistance in endangered staghorn corals.</title>
        <authorList>
            <person name="Vollmer S.V."/>
            <person name="Selwyn J.D."/>
            <person name="Despard B.A."/>
            <person name="Roesel C.L."/>
        </authorList>
    </citation>
    <scope>NUCLEOTIDE SEQUENCE</scope>
    <source>
        <strain evidence="1">K2</strain>
    </source>
</reference>
<dbReference type="AlphaFoldDB" id="A0AAD9V251"/>
<dbReference type="Proteomes" id="UP001249851">
    <property type="component" value="Unassembled WGS sequence"/>
</dbReference>